<dbReference type="GO" id="GO:0016020">
    <property type="term" value="C:membrane"/>
    <property type="evidence" value="ECO:0007669"/>
    <property type="project" value="UniProtKB-SubCell"/>
</dbReference>
<dbReference type="Proteomes" id="UP000008281">
    <property type="component" value="Unassembled WGS sequence"/>
</dbReference>
<evidence type="ECO:0000256" key="4">
    <source>
        <dbReference type="SAM" id="Phobius"/>
    </source>
</evidence>
<dbReference type="InParanoid" id="E3MY87"/>
<dbReference type="OrthoDB" id="370884at2759"/>
<protein>
    <recommendedName>
        <fullName evidence="7">Chitin synthase</fullName>
    </recommendedName>
</protein>
<evidence type="ECO:0000256" key="1">
    <source>
        <dbReference type="ARBA" id="ARBA00004141"/>
    </source>
</evidence>
<keyword evidence="4" id="KW-1133">Transmembrane helix</keyword>
<sequence>MMSDDNTEDDDETRKEFIAVFPIELASTLEMKAVLNPMSTEWMNNVTLVDFSTTVLTNHYLKVVKSMKVYAAASDTETYAPEGFEKFFNQRRRWTPSCIANTVDLLMDYEGASAKKDAISYAVILLIIFFSMLGPAISFSQCSCFGKYMSIAYAFIILDVLVVTSSQIVLERLLLNS</sequence>
<feature type="transmembrane region" description="Helical" evidence="4">
    <location>
        <begin position="118"/>
        <end position="139"/>
    </location>
</feature>
<feature type="transmembrane region" description="Helical" evidence="4">
    <location>
        <begin position="151"/>
        <end position="170"/>
    </location>
</feature>
<dbReference type="GO" id="GO:0071944">
    <property type="term" value="C:cell periphery"/>
    <property type="evidence" value="ECO:0007669"/>
    <property type="project" value="TreeGrafter"/>
</dbReference>
<name>E3MY87_CAERE</name>
<dbReference type="eggNOG" id="KOG2571">
    <property type="taxonomic scope" value="Eukaryota"/>
</dbReference>
<keyword evidence="6" id="KW-1185">Reference proteome</keyword>
<dbReference type="EMBL" id="DS268495">
    <property type="protein sequence ID" value="EFP11945.1"/>
    <property type="molecule type" value="Genomic_DNA"/>
</dbReference>
<evidence type="ECO:0000256" key="2">
    <source>
        <dbReference type="ARBA" id="ARBA00022692"/>
    </source>
</evidence>
<accession>E3MY87</accession>
<evidence type="ECO:0008006" key="7">
    <source>
        <dbReference type="Google" id="ProtNLM"/>
    </source>
</evidence>
<dbReference type="GO" id="GO:0006031">
    <property type="term" value="P:chitin biosynthetic process"/>
    <property type="evidence" value="ECO:0007669"/>
    <property type="project" value="TreeGrafter"/>
</dbReference>
<dbReference type="HOGENOM" id="CLU_1519266_0_0_1"/>
<evidence type="ECO:0000313" key="5">
    <source>
        <dbReference type="EMBL" id="EFP11945.1"/>
    </source>
</evidence>
<gene>
    <name evidence="5" type="ORF">CRE_31333</name>
</gene>
<dbReference type="AlphaFoldDB" id="E3MY87"/>
<keyword evidence="2 4" id="KW-0812">Transmembrane</keyword>
<dbReference type="STRING" id="31234.E3MY87"/>
<organism evidence="6">
    <name type="scientific">Caenorhabditis remanei</name>
    <name type="common">Caenorhabditis vulgaris</name>
    <dbReference type="NCBI Taxonomy" id="31234"/>
    <lineage>
        <taxon>Eukaryota</taxon>
        <taxon>Metazoa</taxon>
        <taxon>Ecdysozoa</taxon>
        <taxon>Nematoda</taxon>
        <taxon>Chromadorea</taxon>
        <taxon>Rhabditida</taxon>
        <taxon>Rhabditina</taxon>
        <taxon>Rhabditomorpha</taxon>
        <taxon>Rhabditoidea</taxon>
        <taxon>Rhabditidae</taxon>
        <taxon>Peloderinae</taxon>
        <taxon>Caenorhabditis</taxon>
    </lineage>
</organism>
<evidence type="ECO:0000313" key="6">
    <source>
        <dbReference type="Proteomes" id="UP000008281"/>
    </source>
</evidence>
<evidence type="ECO:0000256" key="3">
    <source>
        <dbReference type="ARBA" id="ARBA00023136"/>
    </source>
</evidence>
<reference evidence="5" key="1">
    <citation type="submission" date="2007-07" db="EMBL/GenBank/DDBJ databases">
        <title>PCAP assembly of the Caenorhabditis remanei genome.</title>
        <authorList>
            <consortium name="The Caenorhabditis remanei Sequencing Consortium"/>
            <person name="Wilson R.K."/>
        </authorList>
    </citation>
    <scope>NUCLEOTIDE SEQUENCE [LARGE SCALE GENOMIC DNA]</scope>
    <source>
        <strain evidence="5">PB4641</strain>
    </source>
</reference>
<proteinExistence type="predicted"/>
<dbReference type="PANTHER" id="PTHR22914:SF12">
    <property type="entry name" value="CHITIN SYNTHASE CHS-1"/>
    <property type="match status" value="1"/>
</dbReference>
<dbReference type="GO" id="GO:0004100">
    <property type="term" value="F:chitin synthase activity"/>
    <property type="evidence" value="ECO:0007669"/>
    <property type="project" value="InterPro"/>
</dbReference>
<comment type="subcellular location">
    <subcellularLocation>
        <location evidence="1">Membrane</location>
        <topology evidence="1">Multi-pass membrane protein</topology>
    </subcellularLocation>
</comment>
<keyword evidence="3 4" id="KW-0472">Membrane</keyword>
<dbReference type="PANTHER" id="PTHR22914">
    <property type="entry name" value="CHITIN SYNTHASE"/>
    <property type="match status" value="1"/>
</dbReference>
<dbReference type="InterPro" id="IPR004835">
    <property type="entry name" value="Chitin_synth"/>
</dbReference>